<dbReference type="AlphaFoldDB" id="A0A4Y6UHC1"/>
<name>A0A4Y6UHC1_9PROT</name>
<dbReference type="Proteomes" id="UP000316313">
    <property type="component" value="Chromosome"/>
</dbReference>
<dbReference type="EMBL" id="CP038141">
    <property type="protein sequence ID" value="QDH16973.1"/>
    <property type="molecule type" value="Genomic_DNA"/>
</dbReference>
<sequence length="81" mass="8980">MALYSLNHSGLSATTGLGKTGARLGYICWKRHNAVILGARHHGLPPFIITGPATRMLQAQEREHDLWPQGTPLPRTRKRKA</sequence>
<protein>
    <submittedName>
        <fullName evidence="2">Uncharacterized protein</fullName>
    </submittedName>
</protein>
<accession>A0A4Y6UHC1</accession>
<gene>
    <name evidence="2" type="ORF">E3D00_04910</name>
</gene>
<organism evidence="2 3">
    <name type="scientific">Swingsia samuiensis</name>
    <dbReference type="NCBI Taxonomy" id="1293412"/>
    <lineage>
        <taxon>Bacteria</taxon>
        <taxon>Pseudomonadati</taxon>
        <taxon>Pseudomonadota</taxon>
        <taxon>Alphaproteobacteria</taxon>
        <taxon>Acetobacterales</taxon>
        <taxon>Acetobacteraceae</taxon>
        <taxon>Swingsia</taxon>
    </lineage>
</organism>
<evidence type="ECO:0000313" key="3">
    <source>
        <dbReference type="Proteomes" id="UP000316313"/>
    </source>
</evidence>
<evidence type="ECO:0000256" key="1">
    <source>
        <dbReference type="SAM" id="MobiDB-lite"/>
    </source>
</evidence>
<feature type="region of interest" description="Disordered" evidence="1">
    <location>
        <begin position="61"/>
        <end position="81"/>
    </location>
</feature>
<keyword evidence="3" id="KW-1185">Reference proteome</keyword>
<evidence type="ECO:0000313" key="2">
    <source>
        <dbReference type="EMBL" id="QDH16973.1"/>
    </source>
</evidence>
<dbReference type="RefSeq" id="WP_141460458.1">
    <property type="nucleotide sequence ID" value="NZ_CP038141.1"/>
</dbReference>
<dbReference type="KEGG" id="ssam:E3D00_04910"/>
<proteinExistence type="predicted"/>
<dbReference type="OrthoDB" id="1826980at2"/>
<reference evidence="2 3" key="1">
    <citation type="submission" date="2019-03" db="EMBL/GenBank/DDBJ databases">
        <title>The complete genome sequence of Swingsia samuiensis NBRC107927(T).</title>
        <authorList>
            <person name="Chua K.-O."/>
            <person name="Chan K.-G."/>
            <person name="See-Too W.-S."/>
        </authorList>
    </citation>
    <scope>NUCLEOTIDE SEQUENCE [LARGE SCALE GENOMIC DNA]</scope>
    <source>
        <strain evidence="2 3">AH83</strain>
    </source>
</reference>